<proteinExistence type="predicted"/>
<dbReference type="OrthoDB" id="697183at2"/>
<dbReference type="RefSeq" id="WP_034295824.1">
    <property type="nucleotide sequence ID" value="NZ_CP091519.2"/>
</dbReference>
<evidence type="ECO:0000313" key="2">
    <source>
        <dbReference type="Proteomes" id="UP000254209"/>
    </source>
</evidence>
<sequence length="360" mass="41022">MTYPILQLFTGGGARFGYYLGSYAALVQADRAPHALLASCGGSLAAWLISQVPEPKALYTLATSAHFYHAITSLCHSQTPPHRFALPFQAALRFWQTRSVSYLTQLHRRDTPVKLLKELEQYAIFQSLPCPHTWLDDVATYAAQLTNISTHRAPNILIFASRLIDENQQIKWKPVLFVPPHFADFRLPENPNFAHASHRQSRHIHIQRTDDFQAAVAASVADMYYQKTVFIQNLGECSGGVIDLVPIELAHALAQTVFAESKPRYDRYLAEPAILRVFGTPANLRHAQVHDFMEKHENIHILPFAHNRTDLAGKYFNKSYDWRSGCLKMDLGNADRFAEYMDAQWQYGYNQTIDYLEKNL</sequence>
<dbReference type="Proteomes" id="UP000254209">
    <property type="component" value="Unassembled WGS sequence"/>
</dbReference>
<dbReference type="InterPro" id="IPR016035">
    <property type="entry name" value="Acyl_Trfase/lysoPLipase"/>
</dbReference>
<evidence type="ECO:0000313" key="1">
    <source>
        <dbReference type="EMBL" id="SSY69977.1"/>
    </source>
</evidence>
<organism evidence="1 2">
    <name type="scientific">Alysiella crassa</name>
    <dbReference type="NCBI Taxonomy" id="153491"/>
    <lineage>
        <taxon>Bacteria</taxon>
        <taxon>Pseudomonadati</taxon>
        <taxon>Pseudomonadota</taxon>
        <taxon>Betaproteobacteria</taxon>
        <taxon>Neisseriales</taxon>
        <taxon>Neisseriaceae</taxon>
        <taxon>Alysiella</taxon>
    </lineage>
</organism>
<dbReference type="AlphaFoldDB" id="A0A376BJP7"/>
<protein>
    <recommendedName>
        <fullName evidence="3">Patatin-like phospholipase</fullName>
    </recommendedName>
</protein>
<evidence type="ECO:0008006" key="3">
    <source>
        <dbReference type="Google" id="ProtNLM"/>
    </source>
</evidence>
<reference evidence="1 2" key="1">
    <citation type="submission" date="2018-06" db="EMBL/GenBank/DDBJ databases">
        <authorList>
            <consortium name="Pathogen Informatics"/>
            <person name="Doyle S."/>
        </authorList>
    </citation>
    <scope>NUCLEOTIDE SEQUENCE [LARGE SCALE GENOMIC DNA]</scope>
    <source>
        <strain evidence="1 2">NCTC10283</strain>
    </source>
</reference>
<name>A0A376BJP7_9NEIS</name>
<accession>A0A376BJP7</accession>
<dbReference type="EMBL" id="UFSO01000002">
    <property type="protein sequence ID" value="SSY69977.1"/>
    <property type="molecule type" value="Genomic_DNA"/>
</dbReference>
<dbReference type="STRING" id="1120980.GCA_000745955_02606"/>
<dbReference type="SUPFAM" id="SSF52151">
    <property type="entry name" value="FabD/lysophospholipase-like"/>
    <property type="match status" value="1"/>
</dbReference>
<gene>
    <name evidence="1" type="ORF">NCTC10283_00040</name>
</gene>
<keyword evidence="2" id="KW-1185">Reference proteome</keyword>